<accession>A0AA39GC56</accession>
<evidence type="ECO:0000313" key="2">
    <source>
        <dbReference type="Proteomes" id="UP001175261"/>
    </source>
</evidence>
<keyword evidence="2" id="KW-1185">Reference proteome</keyword>
<reference evidence="1" key="1">
    <citation type="submission" date="2022-10" db="EMBL/GenBank/DDBJ databases">
        <title>Determination and structural analysis of whole genome sequence of Sarocladium strictum F4-1.</title>
        <authorList>
            <person name="Hu L."/>
            <person name="Jiang Y."/>
        </authorList>
    </citation>
    <scope>NUCLEOTIDE SEQUENCE</scope>
    <source>
        <strain evidence="1">F4-1</strain>
    </source>
</reference>
<organism evidence="1 2">
    <name type="scientific">Sarocladium strictum</name>
    <name type="common">Black bundle disease fungus</name>
    <name type="synonym">Acremonium strictum</name>
    <dbReference type="NCBI Taxonomy" id="5046"/>
    <lineage>
        <taxon>Eukaryota</taxon>
        <taxon>Fungi</taxon>
        <taxon>Dikarya</taxon>
        <taxon>Ascomycota</taxon>
        <taxon>Pezizomycotina</taxon>
        <taxon>Sordariomycetes</taxon>
        <taxon>Hypocreomycetidae</taxon>
        <taxon>Hypocreales</taxon>
        <taxon>Sarocladiaceae</taxon>
        <taxon>Sarocladium</taxon>
    </lineage>
</organism>
<evidence type="ECO:0000313" key="1">
    <source>
        <dbReference type="EMBL" id="KAK0384607.1"/>
    </source>
</evidence>
<dbReference type="EMBL" id="JAPDFR010000008">
    <property type="protein sequence ID" value="KAK0384607.1"/>
    <property type="molecule type" value="Genomic_DNA"/>
</dbReference>
<sequence length="208" mass="23262">MVWYSLVGMGASCAFTWMRGPATINLPEDIKEAICPAQLCVFELTHEAMSLYDYFKLDPHSATCPDLLNSLDKEPHTHFVTTSDGMTSTPVDVDVDLDVHMGGGRGGPVELSDLIDANKYLVAYATMMDAICKKDQYPATAIGLSTFHALFEPVKQAELQLIQHRSLQTDDVNVREHARLVNNHNKARIRIRKLMLDACKSYNTFPMK</sequence>
<proteinExistence type="predicted"/>
<comment type="caution">
    <text evidence="1">The sequence shown here is derived from an EMBL/GenBank/DDBJ whole genome shotgun (WGS) entry which is preliminary data.</text>
</comment>
<dbReference type="AlphaFoldDB" id="A0AA39GC56"/>
<gene>
    <name evidence="1" type="ORF">NLU13_8693</name>
</gene>
<dbReference type="Proteomes" id="UP001175261">
    <property type="component" value="Unassembled WGS sequence"/>
</dbReference>
<protein>
    <submittedName>
        <fullName evidence="1">Uncharacterized protein</fullName>
    </submittedName>
</protein>
<name>A0AA39GC56_SARSR</name>